<dbReference type="AlphaFoldDB" id="A0A914PPX4"/>
<sequence>MILMSGNAETIWSISPRCHVAQNCRKKALELGFEKPSTDEKWTKEDNIAMLAFFKSQKASKLGTTMLFQKYLVEPMQLQITPIIDGEFFPKTLNELRDEAPKKHIIVGETEFESLVFCKFFKGFYFNR</sequence>
<feature type="domain" description="Carboxylesterase type B" evidence="1">
    <location>
        <begin position="2"/>
        <end position="120"/>
    </location>
</feature>
<dbReference type="InterPro" id="IPR002018">
    <property type="entry name" value="CarbesteraseB"/>
</dbReference>
<protein>
    <submittedName>
        <fullName evidence="3">Carboxylesterase type B domain-containing protein</fullName>
    </submittedName>
</protein>
<dbReference type="InterPro" id="IPR029058">
    <property type="entry name" value="AB_hydrolase_fold"/>
</dbReference>
<dbReference type="Proteomes" id="UP000887578">
    <property type="component" value="Unplaced"/>
</dbReference>
<evidence type="ECO:0000259" key="1">
    <source>
        <dbReference type="Pfam" id="PF00135"/>
    </source>
</evidence>
<dbReference type="SUPFAM" id="SSF53474">
    <property type="entry name" value="alpha/beta-Hydrolases"/>
    <property type="match status" value="1"/>
</dbReference>
<reference evidence="3" key="1">
    <citation type="submission" date="2022-11" db="UniProtKB">
        <authorList>
            <consortium name="WormBaseParasite"/>
        </authorList>
    </citation>
    <scope>IDENTIFICATION</scope>
</reference>
<dbReference type="Gene3D" id="3.40.50.1820">
    <property type="entry name" value="alpha/beta hydrolase"/>
    <property type="match status" value="1"/>
</dbReference>
<evidence type="ECO:0000313" key="3">
    <source>
        <dbReference type="WBParaSite" id="PDA_v2.g16872.t1"/>
    </source>
</evidence>
<name>A0A914PPX4_9BILA</name>
<evidence type="ECO:0000313" key="2">
    <source>
        <dbReference type="Proteomes" id="UP000887578"/>
    </source>
</evidence>
<accession>A0A914PPX4</accession>
<dbReference type="Pfam" id="PF00135">
    <property type="entry name" value="COesterase"/>
    <property type="match status" value="1"/>
</dbReference>
<dbReference type="WBParaSite" id="PDA_v2.g16872.t1">
    <property type="protein sequence ID" value="PDA_v2.g16872.t1"/>
    <property type="gene ID" value="PDA_v2.g16872"/>
</dbReference>
<organism evidence="2 3">
    <name type="scientific">Panagrolaimus davidi</name>
    <dbReference type="NCBI Taxonomy" id="227884"/>
    <lineage>
        <taxon>Eukaryota</taxon>
        <taxon>Metazoa</taxon>
        <taxon>Ecdysozoa</taxon>
        <taxon>Nematoda</taxon>
        <taxon>Chromadorea</taxon>
        <taxon>Rhabditida</taxon>
        <taxon>Tylenchina</taxon>
        <taxon>Panagrolaimomorpha</taxon>
        <taxon>Panagrolaimoidea</taxon>
        <taxon>Panagrolaimidae</taxon>
        <taxon>Panagrolaimus</taxon>
    </lineage>
</organism>
<dbReference type="PANTHER" id="PTHR44590">
    <property type="entry name" value="CARBOXYLIC ESTER HYDROLASE-RELATED"/>
    <property type="match status" value="1"/>
</dbReference>
<keyword evidence="2" id="KW-1185">Reference proteome</keyword>
<dbReference type="PANTHER" id="PTHR44590:SF3">
    <property type="entry name" value="CARBOXYLESTERASE TYPE B DOMAIN-CONTAINING PROTEIN"/>
    <property type="match status" value="1"/>
</dbReference>
<proteinExistence type="predicted"/>